<keyword evidence="4" id="KW-1185">Reference proteome</keyword>
<evidence type="ECO:0000313" key="3">
    <source>
        <dbReference type="EMBL" id="ATG46901.1"/>
    </source>
</evidence>
<dbReference type="AlphaFoldDB" id="A0A291G9N9"/>
<dbReference type="InterPro" id="IPR012349">
    <property type="entry name" value="Split_barrel_FMN-bd"/>
</dbReference>
<dbReference type="OrthoDB" id="9789254at2"/>
<evidence type="ECO:0000313" key="4">
    <source>
        <dbReference type="Proteomes" id="UP000217935"/>
    </source>
</evidence>
<dbReference type="GO" id="GO:0006208">
    <property type="term" value="P:pyrimidine nucleobase catabolic process"/>
    <property type="evidence" value="ECO:0007669"/>
    <property type="project" value="TreeGrafter"/>
</dbReference>
<keyword evidence="1" id="KW-0560">Oxidoreductase</keyword>
<dbReference type="GO" id="GO:0010181">
    <property type="term" value="F:FMN binding"/>
    <property type="evidence" value="ECO:0007669"/>
    <property type="project" value="InterPro"/>
</dbReference>
<protein>
    <submittedName>
        <fullName evidence="3">Flavin reductase</fullName>
    </submittedName>
</protein>
<organism evidence="3 4">
    <name type="scientific">Celeribacter ethanolicus</name>
    <dbReference type="NCBI Taxonomy" id="1758178"/>
    <lineage>
        <taxon>Bacteria</taxon>
        <taxon>Pseudomonadati</taxon>
        <taxon>Pseudomonadota</taxon>
        <taxon>Alphaproteobacteria</taxon>
        <taxon>Rhodobacterales</taxon>
        <taxon>Roseobacteraceae</taxon>
        <taxon>Celeribacter</taxon>
    </lineage>
</organism>
<evidence type="ECO:0000256" key="1">
    <source>
        <dbReference type="ARBA" id="ARBA00023002"/>
    </source>
</evidence>
<dbReference type="EMBL" id="CP022196">
    <property type="protein sequence ID" value="ATG46901.1"/>
    <property type="molecule type" value="Genomic_DNA"/>
</dbReference>
<dbReference type="SUPFAM" id="SSF50475">
    <property type="entry name" value="FMN-binding split barrel"/>
    <property type="match status" value="1"/>
</dbReference>
<dbReference type="Gene3D" id="2.30.110.10">
    <property type="entry name" value="Electron Transport, Fmn-binding Protein, Chain A"/>
    <property type="match status" value="1"/>
</dbReference>
<sequence length="167" mass="18253">MTELTETQRDFREGMSRLGAAVNLITTDGPAGRHGLVASAVCSVTDQPPTLLVCINKSAYAHDKFVENGVLAVNVLAAEHQDLSGHFARYVAGVDRFSYGDWLTEATGAPLLSDANVAFDCRITGRQEEGTHSVFFCQVEAVRLSDETRHGLVWFSRDYHHLVTGSQ</sequence>
<reference evidence="3 4" key="1">
    <citation type="submission" date="2017-06" db="EMBL/GenBank/DDBJ databases">
        <title>Celeribacter sp. TSPH2 complete genome sequence.</title>
        <authorList>
            <person name="Woo J.-H."/>
            <person name="Kim H.-S."/>
        </authorList>
    </citation>
    <scope>NUCLEOTIDE SEQUENCE [LARGE SCALE GENOMIC DNA]</scope>
    <source>
        <strain evidence="3 4">TSPH2</strain>
    </source>
</reference>
<dbReference type="SMART" id="SM00903">
    <property type="entry name" value="Flavin_Reduct"/>
    <property type="match status" value="1"/>
</dbReference>
<dbReference type="InterPro" id="IPR050268">
    <property type="entry name" value="NADH-dep_flavin_reductase"/>
</dbReference>
<proteinExistence type="predicted"/>
<dbReference type="Proteomes" id="UP000217935">
    <property type="component" value="Chromosome"/>
</dbReference>
<dbReference type="RefSeq" id="WP_066709288.1">
    <property type="nucleotide sequence ID" value="NZ_CP022196.1"/>
</dbReference>
<dbReference type="InterPro" id="IPR002563">
    <property type="entry name" value="Flavin_Rdtase-like_dom"/>
</dbReference>
<dbReference type="STRING" id="1758178.GCA_001550095_02754"/>
<evidence type="ECO:0000259" key="2">
    <source>
        <dbReference type="SMART" id="SM00903"/>
    </source>
</evidence>
<dbReference type="GO" id="GO:0042602">
    <property type="term" value="F:riboflavin reductase (NADPH) activity"/>
    <property type="evidence" value="ECO:0007669"/>
    <property type="project" value="TreeGrafter"/>
</dbReference>
<name>A0A291G9N9_9RHOB</name>
<dbReference type="KEGG" id="ceh:CEW89_04570"/>
<dbReference type="PANTHER" id="PTHR30466">
    <property type="entry name" value="FLAVIN REDUCTASE"/>
    <property type="match status" value="1"/>
</dbReference>
<feature type="domain" description="Flavin reductase like" evidence="2">
    <location>
        <begin position="15"/>
        <end position="161"/>
    </location>
</feature>
<accession>A0A291G9N9</accession>
<gene>
    <name evidence="3" type="ORF">CEW89_04570</name>
</gene>
<dbReference type="PANTHER" id="PTHR30466:SF1">
    <property type="entry name" value="FMN REDUCTASE (NADH) RUTF"/>
    <property type="match status" value="1"/>
</dbReference>
<dbReference type="Pfam" id="PF01613">
    <property type="entry name" value="Flavin_Reduct"/>
    <property type="match status" value="1"/>
</dbReference>